<dbReference type="AlphaFoldDB" id="A0AAN9KU38"/>
<evidence type="ECO:0000313" key="1">
    <source>
        <dbReference type="EMBL" id="KAK7321984.1"/>
    </source>
</evidence>
<organism evidence="1 2">
    <name type="scientific">Phaseolus coccineus</name>
    <name type="common">Scarlet runner bean</name>
    <name type="synonym">Phaseolus multiflorus</name>
    <dbReference type="NCBI Taxonomy" id="3886"/>
    <lineage>
        <taxon>Eukaryota</taxon>
        <taxon>Viridiplantae</taxon>
        <taxon>Streptophyta</taxon>
        <taxon>Embryophyta</taxon>
        <taxon>Tracheophyta</taxon>
        <taxon>Spermatophyta</taxon>
        <taxon>Magnoliopsida</taxon>
        <taxon>eudicotyledons</taxon>
        <taxon>Gunneridae</taxon>
        <taxon>Pentapetalae</taxon>
        <taxon>rosids</taxon>
        <taxon>fabids</taxon>
        <taxon>Fabales</taxon>
        <taxon>Fabaceae</taxon>
        <taxon>Papilionoideae</taxon>
        <taxon>50 kb inversion clade</taxon>
        <taxon>NPAAA clade</taxon>
        <taxon>indigoferoid/millettioid clade</taxon>
        <taxon>Phaseoleae</taxon>
        <taxon>Phaseolus</taxon>
    </lineage>
</organism>
<keyword evidence="2" id="KW-1185">Reference proteome</keyword>
<dbReference type="EMBL" id="JAYMYR010000207">
    <property type="protein sequence ID" value="KAK7321984.1"/>
    <property type="molecule type" value="Genomic_DNA"/>
</dbReference>
<gene>
    <name evidence="1" type="ORF">VNO80_35276</name>
</gene>
<accession>A0AAN9KU38</accession>
<proteinExistence type="predicted"/>
<name>A0AAN9KU38_PHACN</name>
<evidence type="ECO:0000313" key="2">
    <source>
        <dbReference type="Proteomes" id="UP001374584"/>
    </source>
</evidence>
<reference evidence="1 2" key="1">
    <citation type="submission" date="2024-01" db="EMBL/GenBank/DDBJ databases">
        <title>The genomes of 5 underutilized Papilionoideae crops provide insights into root nodulation and disease resistanc.</title>
        <authorList>
            <person name="Jiang F."/>
        </authorList>
    </citation>
    <scope>NUCLEOTIDE SEQUENCE [LARGE SCALE GENOMIC DNA]</scope>
    <source>
        <strain evidence="1">JINMINGXINNONG_FW02</strain>
        <tissue evidence="1">Leaves</tissue>
    </source>
</reference>
<protein>
    <submittedName>
        <fullName evidence="1">Uncharacterized protein</fullName>
    </submittedName>
</protein>
<dbReference type="Proteomes" id="UP001374584">
    <property type="component" value="Unassembled WGS sequence"/>
</dbReference>
<sequence>MHHLCPRSRRHPSLSRGFTACQALVRFFALHRIKPHAPPLVRAPVNSFEFHSCELSVSAQQSAFAVGVLSDLYAFHRSTGNSLCPYRTPACSFHRLSRVEPWDLTANLKSHLQTLYAQSSG</sequence>
<comment type="caution">
    <text evidence="1">The sequence shown here is derived from an EMBL/GenBank/DDBJ whole genome shotgun (WGS) entry which is preliminary data.</text>
</comment>